<dbReference type="Pfam" id="PF13855">
    <property type="entry name" value="LRR_8"/>
    <property type="match status" value="1"/>
</dbReference>
<feature type="region of interest" description="Disordered" evidence="3">
    <location>
        <begin position="500"/>
        <end position="553"/>
    </location>
</feature>
<feature type="region of interest" description="Disordered" evidence="3">
    <location>
        <begin position="76"/>
        <end position="139"/>
    </location>
</feature>
<protein>
    <submittedName>
        <fullName evidence="4">Septation initiation network scaffold protein cdc11</fullName>
    </submittedName>
</protein>
<dbReference type="PROSITE" id="PS51450">
    <property type="entry name" value="LRR"/>
    <property type="match status" value="3"/>
</dbReference>
<dbReference type="EMBL" id="JAQQWM010000002">
    <property type="protein sequence ID" value="KAK8077747.1"/>
    <property type="molecule type" value="Genomic_DNA"/>
</dbReference>
<feature type="region of interest" description="Disordered" evidence="3">
    <location>
        <begin position="741"/>
        <end position="760"/>
    </location>
</feature>
<name>A0ABR1W2P0_9PEZI</name>
<dbReference type="Gene3D" id="3.80.10.10">
    <property type="entry name" value="Ribonuclease Inhibitor"/>
    <property type="match status" value="2"/>
</dbReference>
<feature type="region of interest" description="Disordered" evidence="3">
    <location>
        <begin position="818"/>
        <end position="882"/>
    </location>
</feature>
<feature type="region of interest" description="Disordered" evidence="3">
    <location>
        <begin position="166"/>
        <end position="237"/>
    </location>
</feature>
<feature type="compositionally biased region" description="Acidic residues" evidence="3">
    <location>
        <begin position="224"/>
        <end position="234"/>
    </location>
</feature>
<dbReference type="Proteomes" id="UP001446871">
    <property type="component" value="Unassembled WGS sequence"/>
</dbReference>
<dbReference type="SMART" id="SM00369">
    <property type="entry name" value="LRR_TYP"/>
    <property type="match status" value="9"/>
</dbReference>
<feature type="compositionally biased region" description="Low complexity" evidence="3">
    <location>
        <begin position="963"/>
        <end position="989"/>
    </location>
</feature>
<feature type="region of interest" description="Disordered" evidence="3">
    <location>
        <begin position="1189"/>
        <end position="1229"/>
    </location>
</feature>
<feature type="compositionally biased region" description="Low complexity" evidence="3">
    <location>
        <begin position="1206"/>
        <end position="1217"/>
    </location>
</feature>
<dbReference type="SMART" id="SM00364">
    <property type="entry name" value="LRR_BAC"/>
    <property type="match status" value="5"/>
</dbReference>
<comment type="caution">
    <text evidence="4">The sequence shown here is derived from an EMBL/GenBank/DDBJ whole genome shotgun (WGS) entry which is preliminary data.</text>
</comment>
<feature type="compositionally biased region" description="Acidic residues" evidence="3">
    <location>
        <begin position="176"/>
        <end position="187"/>
    </location>
</feature>
<dbReference type="InterPro" id="IPR001611">
    <property type="entry name" value="Leu-rich_rpt"/>
</dbReference>
<feature type="compositionally biased region" description="Polar residues" evidence="3">
    <location>
        <begin position="271"/>
        <end position="285"/>
    </location>
</feature>
<accession>A0ABR1W2P0</accession>
<feature type="region of interest" description="Disordered" evidence="3">
    <location>
        <begin position="922"/>
        <end position="994"/>
    </location>
</feature>
<keyword evidence="1" id="KW-0433">Leucine-rich repeat</keyword>
<keyword evidence="5" id="KW-1185">Reference proteome</keyword>
<dbReference type="InterPro" id="IPR003591">
    <property type="entry name" value="Leu-rich_rpt_typical-subtyp"/>
</dbReference>
<keyword evidence="2" id="KW-0677">Repeat</keyword>
<organism evidence="4 5">
    <name type="scientific">Apiospora saccharicola</name>
    <dbReference type="NCBI Taxonomy" id="335842"/>
    <lineage>
        <taxon>Eukaryota</taxon>
        <taxon>Fungi</taxon>
        <taxon>Dikarya</taxon>
        <taxon>Ascomycota</taxon>
        <taxon>Pezizomycotina</taxon>
        <taxon>Sordariomycetes</taxon>
        <taxon>Xylariomycetidae</taxon>
        <taxon>Amphisphaeriales</taxon>
        <taxon>Apiosporaceae</taxon>
        <taxon>Apiospora</taxon>
    </lineage>
</organism>
<feature type="region of interest" description="Disordered" evidence="3">
    <location>
        <begin position="260"/>
        <end position="487"/>
    </location>
</feature>
<dbReference type="SMART" id="SM00365">
    <property type="entry name" value="LRR_SD22"/>
    <property type="match status" value="3"/>
</dbReference>
<feature type="compositionally biased region" description="Polar residues" evidence="3">
    <location>
        <begin position="424"/>
        <end position="433"/>
    </location>
</feature>
<feature type="compositionally biased region" description="Polar residues" evidence="3">
    <location>
        <begin position="349"/>
        <end position="380"/>
    </location>
</feature>
<feature type="region of interest" description="Disordered" evidence="3">
    <location>
        <begin position="16"/>
        <end position="61"/>
    </location>
</feature>
<evidence type="ECO:0000256" key="1">
    <source>
        <dbReference type="ARBA" id="ARBA00022614"/>
    </source>
</evidence>
<feature type="compositionally biased region" description="Basic and acidic residues" evidence="3">
    <location>
        <begin position="438"/>
        <end position="449"/>
    </location>
</feature>
<dbReference type="PANTHER" id="PTHR47566:SF1">
    <property type="entry name" value="PROTEIN NUD1"/>
    <property type="match status" value="1"/>
</dbReference>
<evidence type="ECO:0000313" key="4">
    <source>
        <dbReference type="EMBL" id="KAK8077747.1"/>
    </source>
</evidence>
<dbReference type="SUPFAM" id="SSF52058">
    <property type="entry name" value="L domain-like"/>
    <property type="match status" value="1"/>
</dbReference>
<sequence>MSHAWLDSLSEDWVSEPRSVNSQAQLSPFPSQPNSRRGSTRDPTNRLPHLSLLSRKSQPTTYDSSLNVLAERSQNDVNIRSSQRDLADIAQSSKSSQRGRQLSRSASESNGGSVVHNINNNTVHKAQSASPTKDTDSIPEWRRRLLHGEMSYGETKDLFSSAANGLENIFRPPSDDQPDEDKAEDQGEGYTMNDTTLPSSPPPYIRRRRQQQQQEEQQRSAEDSLQDLQEDSAEPLEIQPELQKKSITFAMNIDNFNKSAGRADKSKMKENVQSQNTNPGDISTTPPSPASHLDASRKVSAKSAGGKSDGRNESFSPILLSPRKTEDGRVQFAPMELSSNQLKKRLQKLRQNQMILDSDPSSQMDQHSVRGSNAARSADSTAEYAKKGGYLNTRRGGRSTEGSFKNRPLSPPVHTDTSEMLPESSLQASTPKQFPTVRTDRFSSAEEKQQSFSSKSTEMPPPPKPSPEKQAPRQPTSGSPLKLFGPYDTFTNQTLLRRISQFEDPMTESPSRSMEESVLASPGAAPSKSRFNRGFAPTSSPRRPQTAERKPWLEKYERLNRFGSGALDGYSFSEELSLASQEYSTLTDKENVAPESSPLPPSRPIKFDLSQHSTVSEADSLMVDRQRNKSSTTTESSKYGKLALRTDMPMQAQGANNMMTPKRDGSESKRPRTSPSKDPTPKRRRTLHRSDVAYGLNERSGAVVPVQVSHNTMQRAIADRQHGSWSDGLRPINPALLMAQQAERPRTPTPSQRSSVQRDREPLADIPYEAATGSIDESDISIQNSDFTASGSRKTSMKTQDFLNEAEKIMAMIRSRARPHTGLASVEESESESAQQRDSMLSGTDESSFEDSTKEPFSRPPSREGRAEVSRIAIRQDDPELMDKLRQYEERSDMGDLATYSLRSIGLAKEALEQDKRIKEEIQRSLRSNESRQSSLGHEGIISDMPPNVRFSRNPDVPSNGASSDYPSQDSRSSFNSSGRSGRTASSRGSDSRRLIAPDVVSQLIGDQVGNMVLDKEKNVWTKVKTRRPQERVLNFLPSEDSEDDPFASIPDLSVDETREKLNLKLKTAPLEDLNEFVREDFVPPPSCGKTSTKTRGSLEVENIINHKTETFSKLKTVVTEEVVDTEDVEHEITLLEDRIANSPARRKNLTITFSSPIASIIQDHLPQHGTDGSSTEDSFSTVDRSIGNVAADSMRRGRHPQPGPTVTTRSTSSGSRSRSRNARNISVKAQSFFPRPISRIDEQDEETLLTEHDASEQKQLSILGESSLMVPEEDDDKNRSVSIIITPGPPARRYPGQSATPVIAQHVGNLSLSALSEFTLNHGDQSLGLEVSYVVGEDYLVTGNKSKKVLSQAIRTLVEKITEVEPFEPDWDGMRELDVSSKQLQSLHKLDDFCGQVVSLDASDNSISYLDGVPQSVRNLKMANNCLSGLTAWGHLMNLQYIDISNNEIDSLYAFKDLVHLRNLRADNNHITSLDGIKFHDSLQVLRVRGNLIEDLNMDGARMDRLTELDLQGNQIRSVRNLDQLPSLSTLNLDNNRLESFAATQGQAMTGLKYLKISDNLMKSLDMAGFPGIRMIHADRNRLTKLSGFTLARRLDSLSLREQKGETALDMAFLTQIYELRKLFLSGNLLTTFDPRVDFLNLQLLELANCGLESLSPNLGQLMPNLRTLNVNFNALGDLSALRYIPRLKKLLVAGNRLADVSGATAGLLTEFPHLSKLDLRDNAATLGFYPLHHGHSSLMSTENNNAEQQQQPDPFTLPEASRERDATYAARLDMGTKKRRRLHELAITQACPRLKMLDGLALQRDEVTRRDDVWTALAACGAIAEPKKAS</sequence>
<feature type="compositionally biased region" description="Basic and acidic residues" evidence="3">
    <location>
        <begin position="661"/>
        <end position="670"/>
    </location>
</feature>
<gene>
    <name evidence="4" type="ORF">PG996_003917</name>
</gene>
<proteinExistence type="predicted"/>
<feature type="compositionally biased region" description="Polar residues" evidence="3">
    <location>
        <begin position="1740"/>
        <end position="1755"/>
    </location>
</feature>
<feature type="compositionally biased region" description="Basic and acidic residues" evidence="3">
    <location>
        <begin position="261"/>
        <end position="270"/>
    </location>
</feature>
<feature type="region of interest" description="Disordered" evidence="3">
    <location>
        <begin position="579"/>
        <end position="691"/>
    </location>
</feature>
<dbReference type="InterPro" id="IPR032675">
    <property type="entry name" value="LRR_dom_sf"/>
</dbReference>
<dbReference type="InterPro" id="IPR052574">
    <property type="entry name" value="CDIRP"/>
</dbReference>
<evidence type="ECO:0000313" key="5">
    <source>
        <dbReference type="Proteomes" id="UP001446871"/>
    </source>
</evidence>
<evidence type="ECO:0000256" key="2">
    <source>
        <dbReference type="ARBA" id="ARBA00022737"/>
    </source>
</evidence>
<reference evidence="4 5" key="1">
    <citation type="submission" date="2023-01" db="EMBL/GenBank/DDBJ databases">
        <title>Analysis of 21 Apiospora genomes using comparative genomics revels a genus with tremendous synthesis potential of carbohydrate active enzymes and secondary metabolites.</title>
        <authorList>
            <person name="Sorensen T."/>
        </authorList>
    </citation>
    <scope>NUCLEOTIDE SEQUENCE [LARGE SCALE GENOMIC DNA]</scope>
    <source>
        <strain evidence="4 5">CBS 83171</strain>
    </source>
</reference>
<dbReference type="PANTHER" id="PTHR47566">
    <property type="match status" value="1"/>
</dbReference>
<feature type="region of interest" description="Disordered" evidence="3">
    <location>
        <begin position="1740"/>
        <end position="1764"/>
    </location>
</feature>
<feature type="compositionally biased region" description="Polar residues" evidence="3">
    <location>
        <begin position="834"/>
        <end position="846"/>
    </location>
</feature>
<feature type="compositionally biased region" description="Polar residues" evidence="3">
    <location>
        <begin position="90"/>
        <end position="132"/>
    </location>
</feature>
<feature type="compositionally biased region" description="Polar residues" evidence="3">
    <location>
        <begin position="18"/>
        <end position="37"/>
    </location>
</feature>
<feature type="compositionally biased region" description="Basic and acidic residues" evidence="3">
    <location>
        <begin position="851"/>
        <end position="882"/>
    </location>
</feature>
<evidence type="ECO:0000256" key="3">
    <source>
        <dbReference type="SAM" id="MobiDB-lite"/>
    </source>
</evidence>